<evidence type="ECO:0000256" key="4">
    <source>
        <dbReference type="ARBA" id="ARBA00022859"/>
    </source>
</evidence>
<dbReference type="CDD" id="cd01851">
    <property type="entry name" value="GBP"/>
    <property type="match status" value="1"/>
</dbReference>
<dbReference type="SUPFAM" id="SSF52540">
    <property type="entry name" value="P-loop containing nucleoside triphosphate hydrolases"/>
    <property type="match status" value="1"/>
</dbReference>
<dbReference type="InterPro" id="IPR015894">
    <property type="entry name" value="Guanylate-bd_N"/>
</dbReference>
<evidence type="ECO:0000313" key="9">
    <source>
        <dbReference type="Proteomes" id="UP001488838"/>
    </source>
</evidence>
<name>A0AAW0IA17_MYOGA</name>
<keyword evidence="9" id="KW-1185">Reference proteome</keyword>
<protein>
    <recommendedName>
        <fullName evidence="7">GB1/RHD3-type G domain-containing protein</fullName>
    </recommendedName>
</protein>
<evidence type="ECO:0000256" key="1">
    <source>
        <dbReference type="ARBA" id="ARBA00022588"/>
    </source>
</evidence>
<sequence length="433" mass="48443">MASEVPVCLIENAKGQLRPNQKALEILSAITQPVVVVAIAGLYRTGKSYPMNKLAGKNTGFSLDSTIQSHTKGIWMWCMSHPQKPNHTLVLLDTEGLGDVEKGDNQNDCWIFALAILLSSTFVYNSVGPINQQAMDQLHHPATELTDRIRAKASLDQEDEVEDSAEFVSFFPNFVWVLRDITLRLEANGQSLTADEYLQNSLKLKQGTENGISEEDKNYNLPRKLSELESLNNDELDADFMQQVAEFCSFIFSSSKAKALPGGAEVNGAQLGILVQTYIDSINSGTLPCLEKAVMILAEHKNQEAVQKATACYNAQIAQKLRLPTDTLQELLDVHAACEKEAIAVFMKYSFKDDKWEFQKKLVATIEEYKEDFMQQNEAASCSYCLDTLEKLSESLRESISCGDFSVPDGRRLYLEARKKVEQDYERVPRKGV</sequence>
<dbReference type="GO" id="GO:0071346">
    <property type="term" value="P:cellular response to type II interferon"/>
    <property type="evidence" value="ECO:0007669"/>
    <property type="project" value="UniProtKB-ARBA"/>
</dbReference>
<dbReference type="EMBL" id="JBBHLL010000182">
    <property type="protein sequence ID" value="KAK7811060.1"/>
    <property type="molecule type" value="Genomic_DNA"/>
</dbReference>
<feature type="domain" description="GB1/RHD3-type G" evidence="7">
    <location>
        <begin position="31"/>
        <end position="214"/>
    </location>
</feature>
<accession>A0AAW0IA17</accession>
<dbReference type="GO" id="GO:0003924">
    <property type="term" value="F:GTPase activity"/>
    <property type="evidence" value="ECO:0007669"/>
    <property type="project" value="InterPro"/>
</dbReference>
<dbReference type="InterPro" id="IPR036543">
    <property type="entry name" value="Guanylate-bd_C_sf"/>
</dbReference>
<comment type="similarity">
    <text evidence="6">Belongs to the TRAFAC class dynamin-like GTPase superfamily. GB1/RHD3 GTPase family.</text>
</comment>
<dbReference type="GO" id="GO:0005525">
    <property type="term" value="F:GTP binding"/>
    <property type="evidence" value="ECO:0007669"/>
    <property type="project" value="UniProtKB-KW"/>
</dbReference>
<evidence type="ECO:0000313" key="8">
    <source>
        <dbReference type="EMBL" id="KAK7811060.1"/>
    </source>
</evidence>
<organism evidence="8 9">
    <name type="scientific">Myodes glareolus</name>
    <name type="common">Bank vole</name>
    <name type="synonym">Clethrionomys glareolus</name>
    <dbReference type="NCBI Taxonomy" id="447135"/>
    <lineage>
        <taxon>Eukaryota</taxon>
        <taxon>Metazoa</taxon>
        <taxon>Chordata</taxon>
        <taxon>Craniata</taxon>
        <taxon>Vertebrata</taxon>
        <taxon>Euteleostomi</taxon>
        <taxon>Mammalia</taxon>
        <taxon>Eutheria</taxon>
        <taxon>Euarchontoglires</taxon>
        <taxon>Glires</taxon>
        <taxon>Rodentia</taxon>
        <taxon>Myomorpha</taxon>
        <taxon>Muroidea</taxon>
        <taxon>Cricetidae</taxon>
        <taxon>Arvicolinae</taxon>
        <taxon>Myodes</taxon>
    </lineage>
</organism>
<dbReference type="Pfam" id="PF02841">
    <property type="entry name" value="GBP_C"/>
    <property type="match status" value="1"/>
</dbReference>
<dbReference type="CDD" id="cd16269">
    <property type="entry name" value="GBP_C"/>
    <property type="match status" value="1"/>
</dbReference>
<dbReference type="InterPro" id="IPR037684">
    <property type="entry name" value="GBP_C"/>
</dbReference>
<keyword evidence="5" id="KW-0342">GTP-binding</keyword>
<dbReference type="Gene3D" id="1.20.1000.10">
    <property type="entry name" value="Guanylate-binding protein, C-terminal domain"/>
    <property type="match status" value="1"/>
</dbReference>
<dbReference type="InterPro" id="IPR003191">
    <property type="entry name" value="Guanylate-bd/ATL_C"/>
</dbReference>
<evidence type="ECO:0000256" key="5">
    <source>
        <dbReference type="ARBA" id="ARBA00023134"/>
    </source>
</evidence>
<keyword evidence="1" id="KW-0399">Innate immunity</keyword>
<keyword evidence="4" id="KW-0391">Immunity</keyword>
<evidence type="ECO:0000259" key="7">
    <source>
        <dbReference type="PROSITE" id="PS51715"/>
    </source>
</evidence>
<dbReference type="FunFam" id="3.40.50.300:FF:000422">
    <property type="entry name" value="Guanylate-binding protein 1"/>
    <property type="match status" value="1"/>
</dbReference>
<keyword evidence="2" id="KW-0547">Nucleotide-binding</keyword>
<keyword evidence="3" id="KW-0378">Hydrolase</keyword>
<dbReference type="InterPro" id="IPR030386">
    <property type="entry name" value="G_GB1_RHD3_dom"/>
</dbReference>
<comment type="caution">
    <text evidence="8">The sequence shown here is derived from an EMBL/GenBank/DDBJ whole genome shotgun (WGS) entry which is preliminary data.</text>
</comment>
<evidence type="ECO:0000256" key="2">
    <source>
        <dbReference type="ARBA" id="ARBA00022741"/>
    </source>
</evidence>
<evidence type="ECO:0000256" key="3">
    <source>
        <dbReference type="ARBA" id="ARBA00022801"/>
    </source>
</evidence>
<dbReference type="Proteomes" id="UP001488838">
    <property type="component" value="Unassembled WGS sequence"/>
</dbReference>
<dbReference type="PROSITE" id="PS51715">
    <property type="entry name" value="G_GB1_RHD3"/>
    <property type="match status" value="1"/>
</dbReference>
<dbReference type="Pfam" id="PF02263">
    <property type="entry name" value="GBP"/>
    <property type="match status" value="2"/>
</dbReference>
<dbReference type="AlphaFoldDB" id="A0AAW0IA17"/>
<evidence type="ECO:0000256" key="6">
    <source>
        <dbReference type="PROSITE-ProRule" id="PRU01052"/>
    </source>
</evidence>
<feature type="non-terminal residue" evidence="8">
    <location>
        <position position="433"/>
    </location>
</feature>
<reference evidence="8 9" key="1">
    <citation type="journal article" date="2023" name="bioRxiv">
        <title>Conserved and derived expression patterns and positive selection on dental genes reveal complex evolutionary context of ever-growing rodent molars.</title>
        <authorList>
            <person name="Calamari Z.T."/>
            <person name="Song A."/>
            <person name="Cohen E."/>
            <person name="Akter M."/>
            <person name="Roy R.D."/>
            <person name="Hallikas O."/>
            <person name="Christensen M.M."/>
            <person name="Li P."/>
            <person name="Marangoni P."/>
            <person name="Jernvall J."/>
            <person name="Klein O.D."/>
        </authorList>
    </citation>
    <scope>NUCLEOTIDE SEQUENCE [LARGE SCALE GENOMIC DNA]</scope>
    <source>
        <strain evidence="8">V071</strain>
    </source>
</reference>
<dbReference type="PANTHER" id="PTHR10751">
    <property type="entry name" value="GUANYLATE BINDING PROTEIN"/>
    <property type="match status" value="1"/>
</dbReference>
<dbReference type="InterPro" id="IPR027417">
    <property type="entry name" value="P-loop_NTPase"/>
</dbReference>
<proteinExistence type="inferred from homology"/>
<gene>
    <name evidence="8" type="ORF">U0070_010219</name>
</gene>
<dbReference type="Gene3D" id="3.40.50.300">
    <property type="entry name" value="P-loop containing nucleotide triphosphate hydrolases"/>
    <property type="match status" value="1"/>
</dbReference>
<dbReference type="SUPFAM" id="SSF48340">
    <property type="entry name" value="Interferon-induced guanylate-binding protein 1 (GBP1), C-terminal domain"/>
    <property type="match status" value="1"/>
</dbReference>